<dbReference type="Gene3D" id="3.40.50.720">
    <property type="entry name" value="NAD(P)-binding Rossmann-like Domain"/>
    <property type="match status" value="1"/>
</dbReference>
<dbReference type="EMBL" id="JADFFL010000003">
    <property type="protein sequence ID" value="MBE9662042.1"/>
    <property type="molecule type" value="Genomic_DNA"/>
</dbReference>
<dbReference type="NCBIfam" id="NF009466">
    <property type="entry name" value="PRK12826.1-2"/>
    <property type="match status" value="1"/>
</dbReference>
<keyword evidence="4" id="KW-1185">Reference proteome</keyword>
<dbReference type="FunFam" id="3.40.50.720:FF:000173">
    <property type="entry name" value="3-oxoacyl-[acyl-carrier protein] reductase"/>
    <property type="match status" value="1"/>
</dbReference>
<dbReference type="GO" id="GO:0004316">
    <property type="term" value="F:3-oxoacyl-[acyl-carrier-protein] reductase (NADPH) activity"/>
    <property type="evidence" value="ECO:0007669"/>
    <property type="project" value="UniProtKB-EC"/>
</dbReference>
<proteinExistence type="inferred from homology"/>
<comment type="similarity">
    <text evidence="1">Belongs to the short-chain dehydrogenases/reductases (SDR) family.</text>
</comment>
<dbReference type="InterPro" id="IPR050259">
    <property type="entry name" value="SDR"/>
</dbReference>
<dbReference type="PRINTS" id="PR00081">
    <property type="entry name" value="GDHRDH"/>
</dbReference>
<evidence type="ECO:0000256" key="1">
    <source>
        <dbReference type="ARBA" id="ARBA00006484"/>
    </source>
</evidence>
<evidence type="ECO:0000313" key="3">
    <source>
        <dbReference type="EMBL" id="MBE9662042.1"/>
    </source>
</evidence>
<keyword evidence="2 3" id="KW-0560">Oxidoreductase</keyword>
<dbReference type="EC" id="1.1.1.100" evidence="3"/>
<dbReference type="PANTHER" id="PTHR42879:SF2">
    <property type="entry name" value="3-OXOACYL-[ACYL-CARRIER-PROTEIN] REDUCTASE FABG"/>
    <property type="match status" value="1"/>
</dbReference>
<dbReference type="InterPro" id="IPR002347">
    <property type="entry name" value="SDR_fam"/>
</dbReference>
<comment type="caution">
    <text evidence="3">The sequence shown here is derived from an EMBL/GenBank/DDBJ whole genome shotgun (WGS) entry which is preliminary data.</text>
</comment>
<dbReference type="PRINTS" id="PR00080">
    <property type="entry name" value="SDRFAMILY"/>
</dbReference>
<evidence type="ECO:0000256" key="2">
    <source>
        <dbReference type="ARBA" id="ARBA00023002"/>
    </source>
</evidence>
<protein>
    <submittedName>
        <fullName evidence="3">3-oxoacyl-ACP reductase FabG</fullName>
        <ecNumber evidence="3">1.1.1.100</ecNumber>
    </submittedName>
</protein>
<dbReference type="InterPro" id="IPR036291">
    <property type="entry name" value="NAD(P)-bd_dom_sf"/>
</dbReference>
<organism evidence="3 4">
    <name type="scientific">Mucilaginibacter myungsuensis</name>
    <dbReference type="NCBI Taxonomy" id="649104"/>
    <lineage>
        <taxon>Bacteria</taxon>
        <taxon>Pseudomonadati</taxon>
        <taxon>Bacteroidota</taxon>
        <taxon>Sphingobacteriia</taxon>
        <taxon>Sphingobacteriales</taxon>
        <taxon>Sphingobacteriaceae</taxon>
        <taxon>Mucilaginibacter</taxon>
    </lineage>
</organism>
<dbReference type="Pfam" id="PF13561">
    <property type="entry name" value="adh_short_C2"/>
    <property type="match status" value="1"/>
</dbReference>
<dbReference type="SUPFAM" id="SSF51735">
    <property type="entry name" value="NAD(P)-binding Rossmann-fold domains"/>
    <property type="match status" value="1"/>
</dbReference>
<dbReference type="PANTHER" id="PTHR42879">
    <property type="entry name" value="3-OXOACYL-(ACYL-CARRIER-PROTEIN) REDUCTASE"/>
    <property type="match status" value="1"/>
</dbReference>
<gene>
    <name evidence="3" type="primary">fabG</name>
    <name evidence="3" type="ORF">IRJ16_09115</name>
</gene>
<dbReference type="NCBIfam" id="NF004200">
    <property type="entry name" value="PRK05653.1-5"/>
    <property type="match status" value="1"/>
</dbReference>
<accession>A0A929KWM8</accession>
<reference evidence="3" key="1">
    <citation type="submission" date="2020-10" db="EMBL/GenBank/DDBJ databases">
        <title>Mucilaginibacter mali sp. nov., isolated from rhizosphere soil of apple orchard.</title>
        <authorList>
            <person name="Lee J.-S."/>
            <person name="Kim H.S."/>
            <person name="Kim J.-S."/>
        </authorList>
    </citation>
    <scope>NUCLEOTIDE SEQUENCE</scope>
    <source>
        <strain evidence="3">KCTC 22746</strain>
    </source>
</reference>
<dbReference type="RefSeq" id="WP_194111238.1">
    <property type="nucleotide sequence ID" value="NZ_JADFFL010000003.1"/>
</dbReference>
<dbReference type="AlphaFoldDB" id="A0A929KWM8"/>
<sequence>MKCALVTGGSRGIGKAICYKMAKAGYYVLINYNSNADEANNTLAQIREQGGDGEIIQFNVGDKEQVDSVLGGWIAAHTDRHIEVLVNNAGIKDDVLMAWMEYPQWDNIIKTSLYGFYHVTHLVLSGMLTERYGRIVNVVSLSGIKGMTGQVNYSAAKAGVIGATKALALEVGRSGITVNAVAPGFIKTDMTGDLDEKQLKALIPMKRFGTADEVASTVAFLASRDASYITGEVISINGGLYT</sequence>
<evidence type="ECO:0000313" key="4">
    <source>
        <dbReference type="Proteomes" id="UP000622475"/>
    </source>
</evidence>
<name>A0A929KWM8_9SPHI</name>
<dbReference type="Proteomes" id="UP000622475">
    <property type="component" value="Unassembled WGS sequence"/>
</dbReference>